<reference evidence="2" key="1">
    <citation type="journal article" date="2023" name="Mol. Phylogenet. Evol.">
        <title>Genome-scale phylogeny and comparative genomics of the fungal order Sordariales.</title>
        <authorList>
            <person name="Hensen N."/>
            <person name="Bonometti L."/>
            <person name="Westerberg I."/>
            <person name="Brannstrom I.O."/>
            <person name="Guillou S."/>
            <person name="Cros-Aarteil S."/>
            <person name="Calhoun S."/>
            <person name="Haridas S."/>
            <person name="Kuo A."/>
            <person name="Mondo S."/>
            <person name="Pangilinan J."/>
            <person name="Riley R."/>
            <person name="LaButti K."/>
            <person name="Andreopoulos B."/>
            <person name="Lipzen A."/>
            <person name="Chen C."/>
            <person name="Yan M."/>
            <person name="Daum C."/>
            <person name="Ng V."/>
            <person name="Clum A."/>
            <person name="Steindorff A."/>
            <person name="Ohm R.A."/>
            <person name="Martin F."/>
            <person name="Silar P."/>
            <person name="Natvig D.O."/>
            <person name="Lalanne C."/>
            <person name="Gautier V."/>
            <person name="Ament-Velasquez S.L."/>
            <person name="Kruys A."/>
            <person name="Hutchinson M.I."/>
            <person name="Powell A.J."/>
            <person name="Barry K."/>
            <person name="Miller A.N."/>
            <person name="Grigoriev I.V."/>
            <person name="Debuchy R."/>
            <person name="Gladieux P."/>
            <person name="Hiltunen Thoren M."/>
            <person name="Johannesson H."/>
        </authorList>
    </citation>
    <scope>NUCLEOTIDE SEQUENCE</scope>
    <source>
        <strain evidence="2">CBS 955.72</strain>
    </source>
</reference>
<name>A0AAJ0MKE2_9PEZI</name>
<dbReference type="Pfam" id="PF06985">
    <property type="entry name" value="HET"/>
    <property type="match status" value="1"/>
</dbReference>
<evidence type="ECO:0000259" key="1">
    <source>
        <dbReference type="Pfam" id="PF06985"/>
    </source>
</evidence>
<dbReference type="Proteomes" id="UP001275084">
    <property type="component" value="Unassembled WGS sequence"/>
</dbReference>
<dbReference type="EMBL" id="JAUIQD010000001">
    <property type="protein sequence ID" value="KAK3363720.1"/>
    <property type="molecule type" value="Genomic_DNA"/>
</dbReference>
<dbReference type="InterPro" id="IPR010730">
    <property type="entry name" value="HET"/>
</dbReference>
<reference evidence="2" key="2">
    <citation type="submission" date="2023-06" db="EMBL/GenBank/DDBJ databases">
        <authorList>
            <consortium name="Lawrence Berkeley National Laboratory"/>
            <person name="Haridas S."/>
            <person name="Hensen N."/>
            <person name="Bonometti L."/>
            <person name="Westerberg I."/>
            <person name="Brannstrom I.O."/>
            <person name="Guillou S."/>
            <person name="Cros-Aarteil S."/>
            <person name="Calhoun S."/>
            <person name="Kuo A."/>
            <person name="Mondo S."/>
            <person name="Pangilinan J."/>
            <person name="Riley R."/>
            <person name="Labutti K."/>
            <person name="Andreopoulos B."/>
            <person name="Lipzen A."/>
            <person name="Chen C."/>
            <person name="Yanf M."/>
            <person name="Daum C."/>
            <person name="Ng V."/>
            <person name="Clum A."/>
            <person name="Steindorff A."/>
            <person name="Ohm R."/>
            <person name="Martin F."/>
            <person name="Silar P."/>
            <person name="Natvig D."/>
            <person name="Lalanne C."/>
            <person name="Gautier V."/>
            <person name="Ament-Velasquez S.L."/>
            <person name="Kruys A."/>
            <person name="Hutchinson M.I."/>
            <person name="Powell A.J."/>
            <person name="Barry K."/>
            <person name="Miller A.N."/>
            <person name="Grigoriev I.V."/>
            <person name="Debuchy R."/>
            <person name="Gladieux P."/>
            <person name="Thoren M.H."/>
            <person name="Johannesson H."/>
        </authorList>
    </citation>
    <scope>NUCLEOTIDE SEQUENCE</scope>
    <source>
        <strain evidence="2">CBS 955.72</strain>
    </source>
</reference>
<feature type="domain" description="Heterokaryon incompatibility" evidence="1">
    <location>
        <begin position="4"/>
        <end position="43"/>
    </location>
</feature>
<accession>A0AAJ0MKE2</accession>
<sequence>MDTVNKGQQVGLMGVVYSRATQVLVWLGPAADGSDVLMGAFQRIGQGVSDFGIESYLTRERYHLVEPMVSNEQPDDPAMKWLQELLDSTVEVFVKLLEDMMLKN</sequence>
<evidence type="ECO:0000313" key="3">
    <source>
        <dbReference type="Proteomes" id="UP001275084"/>
    </source>
</evidence>
<gene>
    <name evidence="2" type="ORF">B0T25DRAFT_562706</name>
</gene>
<organism evidence="2 3">
    <name type="scientific">Lasiosphaeria hispida</name>
    <dbReference type="NCBI Taxonomy" id="260671"/>
    <lineage>
        <taxon>Eukaryota</taxon>
        <taxon>Fungi</taxon>
        <taxon>Dikarya</taxon>
        <taxon>Ascomycota</taxon>
        <taxon>Pezizomycotina</taxon>
        <taxon>Sordariomycetes</taxon>
        <taxon>Sordariomycetidae</taxon>
        <taxon>Sordariales</taxon>
        <taxon>Lasiosphaeriaceae</taxon>
        <taxon>Lasiosphaeria</taxon>
    </lineage>
</organism>
<dbReference type="AlphaFoldDB" id="A0AAJ0MKE2"/>
<keyword evidence="3" id="KW-1185">Reference proteome</keyword>
<proteinExistence type="predicted"/>
<comment type="caution">
    <text evidence="2">The sequence shown here is derived from an EMBL/GenBank/DDBJ whole genome shotgun (WGS) entry which is preliminary data.</text>
</comment>
<evidence type="ECO:0000313" key="2">
    <source>
        <dbReference type="EMBL" id="KAK3363720.1"/>
    </source>
</evidence>
<protein>
    <recommendedName>
        <fullName evidence="1">Heterokaryon incompatibility domain-containing protein</fullName>
    </recommendedName>
</protein>